<dbReference type="Pfam" id="PF01638">
    <property type="entry name" value="HxlR"/>
    <property type="match status" value="1"/>
</dbReference>
<dbReference type="PANTHER" id="PTHR33204:SF39">
    <property type="entry name" value="TRANSCRIPTIONAL REGULATORY PROTEIN"/>
    <property type="match status" value="1"/>
</dbReference>
<protein>
    <submittedName>
        <fullName evidence="6">Winged helix-turn-helix transcriptional regulator</fullName>
    </submittedName>
</protein>
<dbReference type="RefSeq" id="WP_281173127.1">
    <property type="nucleotide sequence ID" value="NZ_AXWS01000013.1"/>
</dbReference>
<evidence type="ECO:0000256" key="3">
    <source>
        <dbReference type="ARBA" id="ARBA00023163"/>
    </source>
</evidence>
<accession>A0A9U5CJY6</accession>
<evidence type="ECO:0000313" key="6">
    <source>
        <dbReference type="RefSeq" id="WP_281173127.1"/>
    </source>
</evidence>
<dbReference type="SUPFAM" id="SSF46785">
    <property type="entry name" value="Winged helix' DNA-binding domain"/>
    <property type="match status" value="1"/>
</dbReference>
<name>A0A9U5CJY6_9BURK</name>
<dbReference type="InterPro" id="IPR002577">
    <property type="entry name" value="HTH_HxlR"/>
</dbReference>
<organism evidence="5 6">
    <name type="scientific">Derxia gummosa DSM 723</name>
    <dbReference type="NCBI Taxonomy" id="1121388"/>
    <lineage>
        <taxon>Bacteria</taxon>
        <taxon>Pseudomonadati</taxon>
        <taxon>Pseudomonadota</taxon>
        <taxon>Betaproteobacteria</taxon>
        <taxon>Burkholderiales</taxon>
        <taxon>Alcaligenaceae</taxon>
        <taxon>Derxia</taxon>
    </lineage>
</organism>
<feature type="domain" description="HTH hxlR-type" evidence="4">
    <location>
        <begin position="74"/>
        <end position="178"/>
    </location>
</feature>
<dbReference type="Proteomes" id="UP000675920">
    <property type="component" value="Unplaced"/>
</dbReference>
<dbReference type="PANTHER" id="PTHR33204">
    <property type="entry name" value="TRANSCRIPTIONAL REGULATOR, MARR FAMILY"/>
    <property type="match status" value="1"/>
</dbReference>
<dbReference type="PROSITE" id="PS51118">
    <property type="entry name" value="HTH_HXLR"/>
    <property type="match status" value="1"/>
</dbReference>
<reference evidence="6" key="4">
    <citation type="submission" date="2025-08" db="UniProtKB">
        <authorList>
            <consortium name="RefSeq"/>
        </authorList>
    </citation>
    <scope>IDENTIFICATION</scope>
</reference>
<dbReference type="InterPro" id="IPR036388">
    <property type="entry name" value="WH-like_DNA-bd_sf"/>
</dbReference>
<dbReference type="GO" id="GO:0003677">
    <property type="term" value="F:DNA binding"/>
    <property type="evidence" value="ECO:0007669"/>
    <property type="project" value="UniProtKB-KW"/>
</dbReference>
<keyword evidence="5" id="KW-1185">Reference proteome</keyword>
<keyword evidence="3" id="KW-0804">Transcription</keyword>
<proteinExistence type="predicted"/>
<keyword evidence="2" id="KW-0238">DNA-binding</keyword>
<evidence type="ECO:0000259" key="4">
    <source>
        <dbReference type="PROSITE" id="PS51118"/>
    </source>
</evidence>
<dbReference type="Gene3D" id="1.10.10.10">
    <property type="entry name" value="Winged helix-like DNA-binding domain superfamily/Winged helix DNA-binding domain"/>
    <property type="match status" value="1"/>
</dbReference>
<evidence type="ECO:0000256" key="1">
    <source>
        <dbReference type="ARBA" id="ARBA00023015"/>
    </source>
</evidence>
<sequence>MASVSEVAVPAGVAGMAGAPGAAAGGVRSAPLDAADRALAALGPGHGPAARRRHGGNLRALLDAMAAHGRERDDPVRTVPALLGDRWSSLVMNLLAGGMLRHGELRRLIGAVSSEGQISQRMLTLKLRLLERDGLVAREVTVDTPPRVEYALTALGAEAHAHYLALLRWTEQATPAIRAARAAFDERQG</sequence>
<evidence type="ECO:0000313" key="5">
    <source>
        <dbReference type="Proteomes" id="UP000675920"/>
    </source>
</evidence>
<dbReference type="InterPro" id="IPR036390">
    <property type="entry name" value="WH_DNA-bd_sf"/>
</dbReference>
<reference evidence="6" key="1">
    <citation type="journal article" date="2000" name="Curr. Opin. Struct. Biol.">
        <title>Winged helix proteins.</title>
        <authorList>
            <person name="Gajiwala K.S."/>
            <person name="Burley S.K."/>
        </authorList>
    </citation>
    <scope>NUCLEOTIDE SEQUENCE</scope>
</reference>
<reference evidence="6" key="2">
    <citation type="journal article" date="2000" name="Nucleic Acids Res.">
        <title>Common fold in helix-hairpin-helix proteins.</title>
        <authorList>
            <person name="Shao X."/>
            <person name="Grishin N.V."/>
        </authorList>
    </citation>
    <scope>NUCLEOTIDE SEQUENCE</scope>
</reference>
<evidence type="ECO:0000256" key="2">
    <source>
        <dbReference type="ARBA" id="ARBA00023125"/>
    </source>
</evidence>
<keyword evidence="1" id="KW-0805">Transcription regulation</keyword>
<reference evidence="6" key="3">
    <citation type="journal article" date="2005" name="FEMS Microbiol. Rev.">
        <title>The many faces of the helix-turn-helix domain: transcription regulation and beyond.</title>
        <authorList>
            <person name="Aravind L."/>
            <person name="Anantharaman V."/>
            <person name="Balaji S."/>
            <person name="Babu M.M."/>
            <person name="Iyer L.M."/>
        </authorList>
    </citation>
    <scope>NUCLEOTIDE SEQUENCE</scope>
</reference>
<dbReference type="AlphaFoldDB" id="A0A9U5CJY6"/>